<protein>
    <recommendedName>
        <fullName evidence="12">Ionotropic receptor</fullName>
    </recommendedName>
</protein>
<name>A0A9P0F0I7_BEMTA</name>
<dbReference type="InterPro" id="IPR052192">
    <property type="entry name" value="Insect_Ionotropic_Sensory_Rcpt"/>
</dbReference>
<feature type="signal peptide" evidence="9">
    <location>
        <begin position="1"/>
        <end position="24"/>
    </location>
</feature>
<dbReference type="AlphaFoldDB" id="A0A9P0F0I7"/>
<evidence type="ECO:0000256" key="5">
    <source>
        <dbReference type="ARBA" id="ARBA00023136"/>
    </source>
</evidence>
<accession>A0A9P0F0I7</accession>
<evidence type="ECO:0000256" key="8">
    <source>
        <dbReference type="SAM" id="Phobius"/>
    </source>
</evidence>
<proteinExistence type="predicted"/>
<evidence type="ECO:0008006" key="12">
    <source>
        <dbReference type="Google" id="ProtNLM"/>
    </source>
</evidence>
<evidence type="ECO:0000313" key="10">
    <source>
        <dbReference type="EMBL" id="CAH0383200.1"/>
    </source>
</evidence>
<reference evidence="10" key="1">
    <citation type="submission" date="2021-12" db="EMBL/GenBank/DDBJ databases">
        <authorList>
            <person name="King R."/>
        </authorList>
    </citation>
    <scope>NUCLEOTIDE SEQUENCE</scope>
</reference>
<evidence type="ECO:0000313" key="11">
    <source>
        <dbReference type="Proteomes" id="UP001152759"/>
    </source>
</evidence>
<keyword evidence="5 8" id="KW-0472">Membrane</keyword>
<feature type="chain" id="PRO_5040359031" description="Ionotropic receptor" evidence="9">
    <location>
        <begin position="25"/>
        <end position="732"/>
    </location>
</feature>
<evidence type="ECO:0000256" key="4">
    <source>
        <dbReference type="ARBA" id="ARBA00022989"/>
    </source>
</evidence>
<evidence type="ECO:0000256" key="1">
    <source>
        <dbReference type="ARBA" id="ARBA00004651"/>
    </source>
</evidence>
<dbReference type="PANTHER" id="PTHR42643">
    <property type="entry name" value="IONOTROPIC RECEPTOR 20A-RELATED"/>
    <property type="match status" value="1"/>
</dbReference>
<evidence type="ECO:0000256" key="9">
    <source>
        <dbReference type="SAM" id="SignalP"/>
    </source>
</evidence>
<evidence type="ECO:0000256" key="7">
    <source>
        <dbReference type="ARBA" id="ARBA00023180"/>
    </source>
</evidence>
<comment type="subcellular location">
    <subcellularLocation>
        <location evidence="1">Cell membrane</location>
        <topology evidence="1">Multi-pass membrane protein</topology>
    </subcellularLocation>
</comment>
<keyword evidence="3 8" id="KW-0812">Transmembrane</keyword>
<feature type="transmembrane region" description="Helical" evidence="8">
    <location>
        <begin position="431"/>
        <end position="451"/>
    </location>
</feature>
<dbReference type="PANTHER" id="PTHR42643:SF38">
    <property type="entry name" value="IONOTROPIC RECEPTOR 100A"/>
    <property type="match status" value="1"/>
</dbReference>
<keyword evidence="9" id="KW-0732">Signal</keyword>
<evidence type="ECO:0000256" key="3">
    <source>
        <dbReference type="ARBA" id="ARBA00022692"/>
    </source>
</evidence>
<dbReference type="GO" id="GO:0005886">
    <property type="term" value="C:plasma membrane"/>
    <property type="evidence" value="ECO:0007669"/>
    <property type="project" value="UniProtKB-SubCell"/>
</dbReference>
<keyword evidence="4 8" id="KW-1133">Transmembrane helix</keyword>
<evidence type="ECO:0000256" key="2">
    <source>
        <dbReference type="ARBA" id="ARBA00022475"/>
    </source>
</evidence>
<sequence length="732" mass="84901">MSYYQVWWQYFFLSLVALRRYNEALPHTSEKSGKNLNSLLLKVSESTVKESNQPLLYVFSYAPNPFVSQLIENFHNSSIQTILGDTRCLNCYNTNFHPKNIVFFVEYVSDILSIILDSVNEHYFEENARAEKYVLYCSNSTRNDYGSNIEKVYDPNTSEYCGIIGSINSGSDISNSSKRSPLFINDFELGHGSILSDDLYEVTRRLYSHDIWNSKNYLVFSVSNVNRHISRDFHLAANSSSLIGNHSHFDDLRVVFRFFWRFFKGLKSVVCFAEICFTYNPFTREIVHFTGLRDERYFNFSWPDFNGESFHILVPTSRPHGGGDTFTYWPLFWYQVLMKVTGVIADEKNCSITPIGDDVIIDTFVDISDFQLAQKFGIDILALTRGIGVAETEFSQYEFTTSMESYHLCLATPRAGFVPQSFAVFYSFSTFIWALIFAMILTFVCLLYLFLKLQVREFRSFYSEAALRSFETTSAVFTVYAYFLCGCPHRLLLGEFLTGKMIFIVFSFASIIIVTTFQGSMFRMLSNYVRYPEVDTLEEFTRTNLFIQVPDTASYSRFLENVPLFKGEKKRLSDTYFFLKSILYETLDDNWDLWVDIFNIKDPRDENPISELGIDPAVFNKSAEMKKFVTAAVETDAFLVTIPHTLLSARNIELQSFVSVDWFELHRVEECLNSYSLAFRFPKHNFFYEDVNHKVVQILETGLLKRMMEEYLTLGLIDFKPSPIVDWSESGQ</sequence>
<feature type="transmembrane region" description="Helical" evidence="8">
    <location>
        <begin position="497"/>
        <end position="517"/>
    </location>
</feature>
<keyword evidence="11" id="KW-1185">Reference proteome</keyword>
<gene>
    <name evidence="10" type="ORF">BEMITA_LOCUS2667</name>
</gene>
<evidence type="ECO:0000256" key="6">
    <source>
        <dbReference type="ARBA" id="ARBA00023170"/>
    </source>
</evidence>
<organism evidence="10 11">
    <name type="scientific">Bemisia tabaci</name>
    <name type="common">Sweetpotato whitefly</name>
    <name type="synonym">Aleurodes tabaci</name>
    <dbReference type="NCBI Taxonomy" id="7038"/>
    <lineage>
        <taxon>Eukaryota</taxon>
        <taxon>Metazoa</taxon>
        <taxon>Ecdysozoa</taxon>
        <taxon>Arthropoda</taxon>
        <taxon>Hexapoda</taxon>
        <taxon>Insecta</taxon>
        <taxon>Pterygota</taxon>
        <taxon>Neoptera</taxon>
        <taxon>Paraneoptera</taxon>
        <taxon>Hemiptera</taxon>
        <taxon>Sternorrhyncha</taxon>
        <taxon>Aleyrodoidea</taxon>
        <taxon>Aleyrodidae</taxon>
        <taxon>Aleyrodinae</taxon>
        <taxon>Bemisia</taxon>
    </lineage>
</organism>
<dbReference type="Gene3D" id="1.10.287.70">
    <property type="match status" value="1"/>
</dbReference>
<dbReference type="Proteomes" id="UP001152759">
    <property type="component" value="Chromosome 10"/>
</dbReference>
<dbReference type="EMBL" id="OU963871">
    <property type="protein sequence ID" value="CAH0383200.1"/>
    <property type="molecule type" value="Genomic_DNA"/>
</dbReference>
<keyword evidence="6" id="KW-0675">Receptor</keyword>
<keyword evidence="7" id="KW-0325">Glycoprotein</keyword>
<keyword evidence="2" id="KW-1003">Cell membrane</keyword>